<sequence length="233" mass="25649">MALNAEIQTLEPGSMVTLYELDATPIGGELYRFHADTRSASIWWQGNEYSPWPIEAEGFEMTGQGQQPSPTLSVGNVDGFITALVIYFDDLVGAKLTRHRTLTRYLDAVNFPGGNPEADPDEEFPPDIWYVERKVAEDNVTIQFEMASALDFNNVQLPRGQIVANVCRWLSIGGYRGPYCGYNGPPVANEFDIITSDAARDKCGGRLTSCKLRFGANNPLPYGSYPAAGLIRA</sequence>
<dbReference type="EMBL" id="CP075567">
    <property type="protein sequence ID" value="UFP98545.1"/>
    <property type="molecule type" value="Genomic_DNA"/>
</dbReference>
<dbReference type="Proteomes" id="UP001162907">
    <property type="component" value="Chromosome"/>
</dbReference>
<evidence type="ECO:0000313" key="1">
    <source>
        <dbReference type="EMBL" id="UFP98545.1"/>
    </source>
</evidence>
<organism evidence="1 2">
    <name type="scientific">Pseudomonas fitomaticsae</name>
    <dbReference type="NCBI Taxonomy" id="2837969"/>
    <lineage>
        <taxon>Bacteria</taxon>
        <taxon>Pseudomonadati</taxon>
        <taxon>Pseudomonadota</taxon>
        <taxon>Gammaproteobacteria</taxon>
        <taxon>Pseudomonadales</taxon>
        <taxon>Pseudomonadaceae</taxon>
        <taxon>Pseudomonas</taxon>
    </lineage>
</organism>
<evidence type="ECO:0000313" key="2">
    <source>
        <dbReference type="Proteomes" id="UP001162907"/>
    </source>
</evidence>
<dbReference type="Pfam" id="PF05100">
    <property type="entry name" value="Phage_tail_L"/>
    <property type="match status" value="1"/>
</dbReference>
<dbReference type="NCBIfam" id="TIGR01600">
    <property type="entry name" value="phage_tail_L"/>
    <property type="match status" value="1"/>
</dbReference>
<gene>
    <name evidence="1" type="ORF">KJY40_21205</name>
</gene>
<dbReference type="RefSeq" id="WP_230732587.1">
    <property type="nucleotide sequence ID" value="NZ_CP075567.1"/>
</dbReference>
<accession>A0ABY3PXJ9</accession>
<dbReference type="InterPro" id="IPR006487">
    <property type="entry name" value="Phage_lambda_L"/>
</dbReference>
<proteinExistence type="predicted"/>
<keyword evidence="2" id="KW-1185">Reference proteome</keyword>
<protein>
    <submittedName>
        <fullName evidence="1">Phage minor tail protein L</fullName>
    </submittedName>
</protein>
<name>A0ABY3PXJ9_9PSED</name>
<reference evidence="1 2" key="1">
    <citation type="journal article" date="2022" name="Int. J. Syst. Evol. Microbiol.">
        <title>Pseudomonas fitomaticsae sp. nov., isolated at Marimurtra Botanical Garden in Blanes, Catalonia, Spain.</title>
        <authorList>
            <person name="Atanasov K.E."/>
            <person name="Galbis D.M."/>
            <person name="Cornado D."/>
            <person name="Serpico A."/>
            <person name="Sanchez G."/>
            <person name="Bosch M."/>
            <person name="Ferrer A."/>
            <person name="Altabella T."/>
        </authorList>
    </citation>
    <scope>NUCLEOTIDE SEQUENCE [LARGE SCALE GENOMIC DNA]</scope>
    <source>
        <strain evidence="1 2">FIT81</strain>
    </source>
</reference>